<comment type="cofactor">
    <cofactor evidence="1">
        <name>FAD</name>
        <dbReference type="ChEBI" id="CHEBI:57692"/>
    </cofactor>
</comment>
<dbReference type="GO" id="GO:0005739">
    <property type="term" value="C:mitochondrion"/>
    <property type="evidence" value="ECO:0007669"/>
    <property type="project" value="TreeGrafter"/>
</dbReference>
<keyword evidence="7" id="KW-1133">Transmembrane helix</keyword>
<dbReference type="GO" id="GO:0050660">
    <property type="term" value="F:flavin adenine dinucleotide binding"/>
    <property type="evidence" value="ECO:0007669"/>
    <property type="project" value="TreeGrafter"/>
</dbReference>
<keyword evidence="4" id="KW-0274">FAD</keyword>
<dbReference type="EC" id="1.8.3.2" evidence="2"/>
<dbReference type="PANTHER" id="PTHR12645:SF0">
    <property type="entry name" value="FAD-LINKED SULFHYDRYL OXIDASE ALR"/>
    <property type="match status" value="1"/>
</dbReference>
<dbReference type="InterPro" id="IPR017905">
    <property type="entry name" value="ERV/ALR_sulphydryl_oxidase"/>
</dbReference>
<dbReference type="EMBL" id="MN740503">
    <property type="protein sequence ID" value="QHU30120.1"/>
    <property type="molecule type" value="Genomic_DNA"/>
</dbReference>
<reference evidence="9" key="1">
    <citation type="journal article" date="2020" name="Nature">
        <title>Giant virus diversity and host interactions through global metagenomics.</title>
        <authorList>
            <person name="Schulz F."/>
            <person name="Roux S."/>
            <person name="Paez-Espino D."/>
            <person name="Jungbluth S."/>
            <person name="Walsh D.A."/>
            <person name="Denef V.J."/>
            <person name="McMahon K.D."/>
            <person name="Konstantinidis K.T."/>
            <person name="Eloe-Fadrosh E.A."/>
            <person name="Kyrpides N.C."/>
            <person name="Woyke T."/>
        </authorList>
    </citation>
    <scope>NUCLEOTIDE SEQUENCE</scope>
    <source>
        <strain evidence="9">GVMAG-M-3300027833-11</strain>
    </source>
</reference>
<keyword evidence="6" id="KW-1015">Disulfide bond</keyword>
<dbReference type="PROSITE" id="PS51324">
    <property type="entry name" value="ERV_ALR"/>
    <property type="match status" value="1"/>
</dbReference>
<dbReference type="Gene3D" id="1.20.120.310">
    <property type="entry name" value="ERV/ALR sulfhydryl oxidase domain"/>
    <property type="match status" value="1"/>
</dbReference>
<proteinExistence type="predicted"/>
<organism evidence="9">
    <name type="scientific">viral metagenome</name>
    <dbReference type="NCBI Taxonomy" id="1070528"/>
    <lineage>
        <taxon>unclassified sequences</taxon>
        <taxon>metagenomes</taxon>
        <taxon>organismal metagenomes</taxon>
    </lineage>
</organism>
<evidence type="ECO:0000256" key="1">
    <source>
        <dbReference type="ARBA" id="ARBA00001974"/>
    </source>
</evidence>
<sequence length="143" mass="17092">MTLDPKIWGPHYWFVLHTIALSYPQDPTEVIRKKFYDFYQNLPLFIPIEEIGNNFSKFLDKYPVTPYLESRQSLVRWTNFIHNKINTALNMPTLTLEEALSSYYEHYKPREVKDNIDRKRREKIAFAIFVVIILGAAVFLYKK</sequence>
<keyword evidence="3" id="KW-0285">Flavoprotein</keyword>
<dbReference type="AlphaFoldDB" id="A0A6C0LI62"/>
<evidence type="ECO:0000313" key="9">
    <source>
        <dbReference type="EMBL" id="QHU30120.1"/>
    </source>
</evidence>
<dbReference type="GO" id="GO:0016971">
    <property type="term" value="F:flavin-dependent sulfhydryl oxidase activity"/>
    <property type="evidence" value="ECO:0007669"/>
    <property type="project" value="InterPro"/>
</dbReference>
<keyword evidence="7" id="KW-0812">Transmembrane</keyword>
<feature type="domain" description="ERV/ALR sulfhydryl oxidase" evidence="8">
    <location>
        <begin position="1"/>
        <end position="104"/>
    </location>
</feature>
<name>A0A6C0LI62_9ZZZZ</name>
<evidence type="ECO:0000256" key="6">
    <source>
        <dbReference type="ARBA" id="ARBA00023157"/>
    </source>
</evidence>
<keyword evidence="5" id="KW-0560">Oxidoreductase</keyword>
<evidence type="ECO:0000256" key="5">
    <source>
        <dbReference type="ARBA" id="ARBA00023002"/>
    </source>
</evidence>
<evidence type="ECO:0000256" key="4">
    <source>
        <dbReference type="ARBA" id="ARBA00022827"/>
    </source>
</evidence>
<evidence type="ECO:0000256" key="2">
    <source>
        <dbReference type="ARBA" id="ARBA00012512"/>
    </source>
</evidence>
<dbReference type="InterPro" id="IPR039799">
    <property type="entry name" value="ALR/ERV"/>
</dbReference>
<feature type="transmembrane region" description="Helical" evidence="7">
    <location>
        <begin position="124"/>
        <end position="141"/>
    </location>
</feature>
<accession>A0A6C0LI62</accession>
<dbReference type="PANTHER" id="PTHR12645">
    <property type="entry name" value="ALR/ERV"/>
    <property type="match status" value="1"/>
</dbReference>
<dbReference type="Pfam" id="PF04777">
    <property type="entry name" value="Evr1_Alr"/>
    <property type="match status" value="1"/>
</dbReference>
<evidence type="ECO:0000256" key="7">
    <source>
        <dbReference type="SAM" id="Phobius"/>
    </source>
</evidence>
<dbReference type="SUPFAM" id="SSF69000">
    <property type="entry name" value="FAD-dependent thiol oxidase"/>
    <property type="match status" value="1"/>
</dbReference>
<keyword evidence="7" id="KW-0472">Membrane</keyword>
<protein>
    <recommendedName>
        <fullName evidence="2">thiol oxidase</fullName>
        <ecNumber evidence="2">1.8.3.2</ecNumber>
    </recommendedName>
</protein>
<evidence type="ECO:0000256" key="3">
    <source>
        <dbReference type="ARBA" id="ARBA00022630"/>
    </source>
</evidence>
<dbReference type="InterPro" id="IPR036774">
    <property type="entry name" value="ERV/ALR_sulphydryl_oxid_sf"/>
</dbReference>
<evidence type="ECO:0000259" key="8">
    <source>
        <dbReference type="PROSITE" id="PS51324"/>
    </source>
</evidence>